<dbReference type="SUPFAM" id="SSF55874">
    <property type="entry name" value="ATPase domain of HSP90 chaperone/DNA topoisomerase II/histidine kinase"/>
    <property type="match status" value="1"/>
</dbReference>
<keyword evidence="4" id="KW-0067">ATP-binding</keyword>
<dbReference type="InterPro" id="IPR004358">
    <property type="entry name" value="Sig_transdc_His_kin-like_C"/>
</dbReference>
<gene>
    <name evidence="4" type="ORF">NUH88_07980</name>
</gene>
<proteinExistence type="predicted"/>
<dbReference type="PRINTS" id="PR00344">
    <property type="entry name" value="BCTRLSENSOR"/>
</dbReference>
<dbReference type="InterPro" id="IPR036890">
    <property type="entry name" value="HATPase_C_sf"/>
</dbReference>
<dbReference type="PANTHER" id="PTHR43065:SF47">
    <property type="match status" value="1"/>
</dbReference>
<dbReference type="SUPFAM" id="SSF55785">
    <property type="entry name" value="PYP-like sensor domain (PAS domain)"/>
    <property type="match status" value="2"/>
</dbReference>
<dbReference type="PROSITE" id="PS50109">
    <property type="entry name" value="HIS_KIN"/>
    <property type="match status" value="1"/>
</dbReference>
<protein>
    <recommendedName>
        <fullName evidence="2">histidine kinase</fullName>
        <ecNumber evidence="2">2.7.13.3</ecNumber>
    </recommendedName>
</protein>
<dbReference type="Gene3D" id="3.30.565.10">
    <property type="entry name" value="Histidine kinase-like ATPase, C-terminal domain"/>
    <property type="match status" value="1"/>
</dbReference>
<keyword evidence="4" id="KW-0547">Nucleotide-binding</keyword>
<dbReference type="AlphaFoldDB" id="A0A9J7AXU5"/>
<dbReference type="Gene3D" id="6.10.340.10">
    <property type="match status" value="1"/>
</dbReference>
<dbReference type="EMBL" id="CP102480">
    <property type="protein sequence ID" value="UUX51626.1"/>
    <property type="molecule type" value="Genomic_DNA"/>
</dbReference>
<dbReference type="GO" id="GO:0005524">
    <property type="term" value="F:ATP binding"/>
    <property type="evidence" value="ECO:0007669"/>
    <property type="project" value="UniProtKB-KW"/>
</dbReference>
<accession>A0A9J7AXU5</accession>
<dbReference type="NCBIfam" id="TIGR00229">
    <property type="entry name" value="sensory_box"/>
    <property type="match status" value="1"/>
</dbReference>
<dbReference type="EC" id="2.7.13.3" evidence="2"/>
<organism evidence="4 5">
    <name type="scientific">Nisaea acidiphila</name>
    <dbReference type="NCBI Taxonomy" id="1862145"/>
    <lineage>
        <taxon>Bacteria</taxon>
        <taxon>Pseudomonadati</taxon>
        <taxon>Pseudomonadota</taxon>
        <taxon>Alphaproteobacteria</taxon>
        <taxon>Rhodospirillales</taxon>
        <taxon>Thalassobaculaceae</taxon>
        <taxon>Nisaea</taxon>
    </lineage>
</organism>
<reference evidence="4" key="1">
    <citation type="submission" date="2022-08" db="EMBL/GenBank/DDBJ databases">
        <title>Nisaea acidiphila sp. nov., isolated from a marine algal debris and emended description of the genus Nisaea Urios et al. 2008.</title>
        <authorList>
            <person name="Kwon K."/>
        </authorList>
    </citation>
    <scope>NUCLEOTIDE SEQUENCE</scope>
    <source>
        <strain evidence="4">MEBiC11861</strain>
    </source>
</reference>
<evidence type="ECO:0000259" key="3">
    <source>
        <dbReference type="PROSITE" id="PS50109"/>
    </source>
</evidence>
<dbReference type="InterPro" id="IPR035965">
    <property type="entry name" value="PAS-like_dom_sf"/>
</dbReference>
<dbReference type="InterPro" id="IPR003594">
    <property type="entry name" value="HATPase_dom"/>
</dbReference>
<dbReference type="KEGG" id="naci:NUH88_07980"/>
<comment type="catalytic activity">
    <reaction evidence="1">
        <text>ATP + protein L-histidine = ADP + protein N-phospho-L-histidine.</text>
        <dbReference type="EC" id="2.7.13.3"/>
    </reaction>
</comment>
<dbReference type="CDD" id="cd00130">
    <property type="entry name" value="PAS"/>
    <property type="match status" value="1"/>
</dbReference>
<dbReference type="Pfam" id="PF13426">
    <property type="entry name" value="PAS_9"/>
    <property type="match status" value="1"/>
</dbReference>
<keyword evidence="5" id="KW-1185">Reference proteome</keyword>
<evidence type="ECO:0000256" key="2">
    <source>
        <dbReference type="ARBA" id="ARBA00012438"/>
    </source>
</evidence>
<dbReference type="RefSeq" id="WP_257771240.1">
    <property type="nucleotide sequence ID" value="NZ_CP102480.1"/>
</dbReference>
<evidence type="ECO:0000256" key="1">
    <source>
        <dbReference type="ARBA" id="ARBA00000085"/>
    </source>
</evidence>
<evidence type="ECO:0000313" key="4">
    <source>
        <dbReference type="EMBL" id="UUX51626.1"/>
    </source>
</evidence>
<dbReference type="Pfam" id="PF02518">
    <property type="entry name" value="HATPase_c"/>
    <property type="match status" value="1"/>
</dbReference>
<dbReference type="Gene3D" id="1.10.287.130">
    <property type="match status" value="1"/>
</dbReference>
<name>A0A9J7AXU5_9PROT</name>
<feature type="domain" description="Histidine kinase" evidence="3">
    <location>
        <begin position="510"/>
        <end position="744"/>
    </location>
</feature>
<evidence type="ECO:0000313" key="5">
    <source>
        <dbReference type="Proteomes" id="UP001060336"/>
    </source>
</evidence>
<dbReference type="SMART" id="SM00387">
    <property type="entry name" value="HATPase_c"/>
    <property type="match status" value="1"/>
</dbReference>
<dbReference type="PANTHER" id="PTHR43065">
    <property type="entry name" value="SENSOR HISTIDINE KINASE"/>
    <property type="match status" value="1"/>
</dbReference>
<dbReference type="GO" id="GO:0004673">
    <property type="term" value="F:protein histidine kinase activity"/>
    <property type="evidence" value="ECO:0007669"/>
    <property type="project" value="UniProtKB-EC"/>
</dbReference>
<dbReference type="Gene3D" id="3.30.450.20">
    <property type="entry name" value="PAS domain"/>
    <property type="match status" value="2"/>
</dbReference>
<sequence>MLEALGDAQADHKSELYNRARPTMRRLLDIKDDIAVTRETIISSLEITASAEALEATFEKLRKQYVSAVVSISVDFSRFDNEMRTVNRRYLAVARRLDDVSRHILRISEDASIASDEHSRKVMRSLIAGLGLSVLISIVMSWVVSTRVSEDMTNAIGALSNLANGKPSNIGIDKSRKDELGALARAIAFFEGILDLLTSEISARERKEVQLRNLFDSAGDAILLMEDGKYVGANKKAEQMFGIKAKEISKYKLGAFADPEAYSHEDLTRVYKERMQLALAGEPQTFEWSNRRLDGSTFPTECTIAAFAEPNGKTTVQMIIRDITGRKEAERLKETMTVELERMVSERTDELQREIAARRETEEALDAERRTLEATVEYAPLGMALLDTDARIIRMNSWVKRIHNLPDSISAAGTPYQEVLRHIFRAKSEGTFSAGGNEEMLRNRIASLESRESSVFEDSLPDGTFHKVDRRFIDNVGYIITFTDITDLKTAQNDLVRQEKMAALGGLVAGVAHEVNTPLGICVTASSHVSAIVNEFSAQVQSPTGGLTRALAVEKLAKTREGLVIIEQNLARAADLIKSFKLVAVDQTANDQRDIELGEYLHDTLQSLSAETKRKYLNVQLVRPEEKLFRHTYPGALVQIVTNLVMNAGIHAYENRGGDIRLEVERLSSGADRIRVQDFGKGMDEETKSQIFDPFFTTKRANGGTGLGMHIVFNLVTQKLGGRIECKSAPGEGTTFEIVLPKGAKALSSATSDASA</sequence>
<dbReference type="Proteomes" id="UP001060336">
    <property type="component" value="Chromosome"/>
</dbReference>
<dbReference type="InterPro" id="IPR005467">
    <property type="entry name" value="His_kinase_dom"/>
</dbReference>
<dbReference type="InterPro" id="IPR000014">
    <property type="entry name" value="PAS"/>
</dbReference>
<dbReference type="Pfam" id="PF12860">
    <property type="entry name" value="PAS_7"/>
    <property type="match status" value="1"/>
</dbReference>